<evidence type="ECO:0000313" key="2">
    <source>
        <dbReference type="Proteomes" id="UP000005801"/>
    </source>
</evidence>
<name>A6GHJ8_9BACT</name>
<evidence type="ECO:0000313" key="1">
    <source>
        <dbReference type="EMBL" id="EDM74671.1"/>
    </source>
</evidence>
<dbReference type="EMBL" id="ABCS01000120">
    <property type="protein sequence ID" value="EDM74671.1"/>
    <property type="molecule type" value="Genomic_DNA"/>
</dbReference>
<keyword evidence="2" id="KW-1185">Reference proteome</keyword>
<dbReference type="AlphaFoldDB" id="A6GHJ8"/>
<gene>
    <name evidence="1" type="ORF">PPSIR1_11816</name>
</gene>
<proteinExistence type="predicted"/>
<comment type="caution">
    <text evidence="1">The sequence shown here is derived from an EMBL/GenBank/DDBJ whole genome shotgun (WGS) entry which is preliminary data.</text>
</comment>
<sequence length="28" mass="3071">MTTMKMISRTRQTSTSGVTLMLLWGPAA</sequence>
<reference evidence="1 2" key="1">
    <citation type="submission" date="2007-06" db="EMBL/GenBank/DDBJ databases">
        <authorList>
            <person name="Shimkets L."/>
            <person name="Ferriera S."/>
            <person name="Johnson J."/>
            <person name="Kravitz S."/>
            <person name="Beeson K."/>
            <person name="Sutton G."/>
            <person name="Rogers Y.-H."/>
            <person name="Friedman R."/>
            <person name="Frazier M."/>
            <person name="Venter J.C."/>
        </authorList>
    </citation>
    <scope>NUCLEOTIDE SEQUENCE [LARGE SCALE GENOMIC DNA]</scope>
    <source>
        <strain evidence="1 2">SIR-1</strain>
    </source>
</reference>
<accession>A6GHJ8</accession>
<protein>
    <submittedName>
        <fullName evidence="1">Uncharacterized protein</fullName>
    </submittedName>
</protein>
<organism evidence="1 2">
    <name type="scientific">Plesiocystis pacifica SIR-1</name>
    <dbReference type="NCBI Taxonomy" id="391625"/>
    <lineage>
        <taxon>Bacteria</taxon>
        <taxon>Pseudomonadati</taxon>
        <taxon>Myxococcota</taxon>
        <taxon>Polyangia</taxon>
        <taxon>Nannocystales</taxon>
        <taxon>Nannocystaceae</taxon>
        <taxon>Plesiocystis</taxon>
    </lineage>
</organism>
<dbReference type="Proteomes" id="UP000005801">
    <property type="component" value="Unassembled WGS sequence"/>
</dbReference>